<dbReference type="GO" id="GO:0052861">
    <property type="term" value="F:endo-1,3(4)-beta-glucanase activity"/>
    <property type="evidence" value="ECO:0007669"/>
    <property type="project" value="UniProtKB-EC"/>
</dbReference>
<dbReference type="EMBL" id="CAVMBE010000034">
    <property type="protein sequence ID" value="CAK4030133.1"/>
    <property type="molecule type" value="Genomic_DNA"/>
</dbReference>
<dbReference type="Gene3D" id="2.60.120.200">
    <property type="match status" value="1"/>
</dbReference>
<feature type="region of interest" description="Disordered" evidence="6">
    <location>
        <begin position="1"/>
        <end position="24"/>
    </location>
</feature>
<keyword evidence="7" id="KW-0472">Membrane</keyword>
<dbReference type="InterPro" id="IPR050546">
    <property type="entry name" value="Glycosyl_Hydrlase_16"/>
</dbReference>
<comment type="similarity">
    <text evidence="2">Belongs to the glycosyl hydrolase 16 family.</text>
</comment>
<dbReference type="FunFam" id="2.60.120.200:FF:000114">
    <property type="entry name" value="Probable endo-1,3(4)-beta-glucanase NFIA_089530"/>
    <property type="match status" value="1"/>
</dbReference>
<comment type="catalytic activity">
    <reaction evidence="1">
        <text>Endohydrolysis of (1-&gt;3)- or (1-&gt;4)-linkages in beta-D-glucans when the glucose residue whose reducing group is involved in the linkage to be hydrolyzed is itself substituted at C-3.</text>
        <dbReference type="EC" id="3.2.1.6"/>
    </reaction>
</comment>
<evidence type="ECO:0000256" key="1">
    <source>
        <dbReference type="ARBA" id="ARBA00000124"/>
    </source>
</evidence>
<comment type="caution">
    <text evidence="9">The sequence shown here is derived from an EMBL/GenBank/DDBJ whole genome shotgun (WGS) entry which is preliminary data.</text>
</comment>
<keyword evidence="5" id="KW-0326">Glycosidase</keyword>
<dbReference type="PROSITE" id="PS51762">
    <property type="entry name" value="GH16_2"/>
    <property type="match status" value="1"/>
</dbReference>
<sequence length="383" mass="41796">MYPEVSATDRERSSPAYAHPPPYDSIDSLEKASQTGSKWNPKNWSKLTILCVIAGVVAVIAGIVIGAVLGTKLNEYPDYSALNYILSDTYSGTSFFDDFDYFTGYDPTSGFVHYVDSSVATSSQYNLTYASSSSAVLKVDTTDTNANTGRYSVRITSKKQYDSGLFIFDVVHSPYGCSTWPALWLTDPSNWPTNGEIDVMEAVNQADTGNQMTLHTSAGCKMNVKRKETGSVLYKNCVNTTNDNAGCGVQGAQDTYGEAFNANGGGVYAMEWRDEGIRVWFFARSEIPSDIPSDVSNTSAPDPSTWGTPLADFPGTHCDISSHFKNQSIVANIDLCGTWAGSTAVYNNEDSCPGTCTEFVTTNNTAFETAYWQWNSWRVYTAS</sequence>
<name>A0AAI8Z0N0_9PEZI</name>
<proteinExistence type="inferred from homology"/>
<evidence type="ECO:0000313" key="10">
    <source>
        <dbReference type="Proteomes" id="UP001296104"/>
    </source>
</evidence>
<keyword evidence="7" id="KW-0812">Transmembrane</keyword>
<keyword evidence="10" id="KW-1185">Reference proteome</keyword>
<evidence type="ECO:0000259" key="8">
    <source>
        <dbReference type="PROSITE" id="PS51762"/>
    </source>
</evidence>
<keyword evidence="7" id="KW-1133">Transmembrane helix</keyword>
<keyword evidence="4 9" id="KW-0378">Hydrolase</keyword>
<evidence type="ECO:0000256" key="7">
    <source>
        <dbReference type="SAM" id="Phobius"/>
    </source>
</evidence>
<dbReference type="CDD" id="cd02181">
    <property type="entry name" value="GH16_fungal_Lam16A_glucanase"/>
    <property type="match status" value="1"/>
</dbReference>
<dbReference type="Pfam" id="PF26113">
    <property type="entry name" value="GH16_XgeA"/>
    <property type="match status" value="1"/>
</dbReference>
<feature type="domain" description="GH16" evidence="8">
    <location>
        <begin position="77"/>
        <end position="348"/>
    </location>
</feature>
<dbReference type="GO" id="GO:0009251">
    <property type="term" value="P:glucan catabolic process"/>
    <property type="evidence" value="ECO:0007669"/>
    <property type="project" value="TreeGrafter"/>
</dbReference>
<dbReference type="EC" id="3.2.1.6" evidence="3"/>
<evidence type="ECO:0000256" key="2">
    <source>
        <dbReference type="ARBA" id="ARBA00006865"/>
    </source>
</evidence>
<dbReference type="InterPro" id="IPR013320">
    <property type="entry name" value="ConA-like_dom_sf"/>
</dbReference>
<evidence type="ECO:0000256" key="6">
    <source>
        <dbReference type="SAM" id="MobiDB-lite"/>
    </source>
</evidence>
<dbReference type="InterPro" id="IPR000757">
    <property type="entry name" value="Beta-glucanase-like"/>
</dbReference>
<dbReference type="SUPFAM" id="SSF49899">
    <property type="entry name" value="Concanavalin A-like lectins/glucanases"/>
    <property type="match status" value="1"/>
</dbReference>
<accession>A0AAI8Z0N0</accession>
<feature type="transmembrane region" description="Helical" evidence="7">
    <location>
        <begin position="47"/>
        <end position="69"/>
    </location>
</feature>
<gene>
    <name evidence="9" type="ORF">LECACI_7A005409</name>
</gene>
<dbReference type="Proteomes" id="UP001296104">
    <property type="component" value="Unassembled WGS sequence"/>
</dbReference>
<dbReference type="PANTHER" id="PTHR10963">
    <property type="entry name" value="GLYCOSYL HYDROLASE-RELATED"/>
    <property type="match status" value="1"/>
</dbReference>
<protein>
    <recommendedName>
        <fullName evidence="3">endo-1,3(4)-beta-glucanase</fullName>
        <ecNumber evidence="3">3.2.1.6</ecNumber>
    </recommendedName>
</protein>
<evidence type="ECO:0000256" key="3">
    <source>
        <dbReference type="ARBA" id="ARBA00012599"/>
    </source>
</evidence>
<dbReference type="PANTHER" id="PTHR10963:SF42">
    <property type="entry name" value="PUTATIVE (AFU_ORTHOLOGUE AFUA_5G02280)-RELATED"/>
    <property type="match status" value="1"/>
</dbReference>
<evidence type="ECO:0000313" key="9">
    <source>
        <dbReference type="EMBL" id="CAK4030133.1"/>
    </source>
</evidence>
<dbReference type="AlphaFoldDB" id="A0AAI8Z0N0"/>
<organism evidence="9 10">
    <name type="scientific">Lecanosticta acicola</name>
    <dbReference type="NCBI Taxonomy" id="111012"/>
    <lineage>
        <taxon>Eukaryota</taxon>
        <taxon>Fungi</taxon>
        <taxon>Dikarya</taxon>
        <taxon>Ascomycota</taxon>
        <taxon>Pezizomycotina</taxon>
        <taxon>Dothideomycetes</taxon>
        <taxon>Dothideomycetidae</taxon>
        <taxon>Mycosphaerellales</taxon>
        <taxon>Mycosphaerellaceae</taxon>
        <taxon>Lecanosticta</taxon>
    </lineage>
</organism>
<evidence type="ECO:0000256" key="5">
    <source>
        <dbReference type="ARBA" id="ARBA00023295"/>
    </source>
</evidence>
<reference evidence="9" key="1">
    <citation type="submission" date="2023-11" db="EMBL/GenBank/DDBJ databases">
        <authorList>
            <person name="Alioto T."/>
            <person name="Alioto T."/>
            <person name="Gomez Garrido J."/>
        </authorList>
    </citation>
    <scope>NUCLEOTIDE SEQUENCE</scope>
</reference>
<evidence type="ECO:0000256" key="4">
    <source>
        <dbReference type="ARBA" id="ARBA00022801"/>
    </source>
</evidence>